<comment type="caution">
    <text evidence="1">The sequence shown here is derived from an EMBL/GenBank/DDBJ whole genome shotgun (WGS) entry which is preliminary data.</text>
</comment>
<reference evidence="1" key="1">
    <citation type="submission" date="2019-10" db="EMBL/GenBank/DDBJ databases">
        <title>Lactobacillus agilis SY111 Whole Genome Sequencing Project.</title>
        <authorList>
            <person name="Suzuki S."/>
            <person name="Endo A."/>
            <person name="Maeno S."/>
            <person name="Shiwa Y."/>
            <person name="Matsutani M."/>
            <person name="Kajikawa A."/>
        </authorList>
    </citation>
    <scope>NUCLEOTIDE SEQUENCE</scope>
    <source>
        <strain evidence="1">SY111</strain>
    </source>
</reference>
<sequence>MMAKPKLCSFNGVKTIIKDPKSNKTRAPRNIVLKEKLFSNQGLKGILMHITSIKPVVSHWIVAADK</sequence>
<dbReference type="EMBL" id="BLAN01000035">
    <property type="protein sequence ID" value="GET07722.1"/>
    <property type="molecule type" value="Genomic_DNA"/>
</dbReference>
<proteinExistence type="predicted"/>
<evidence type="ECO:0000313" key="1">
    <source>
        <dbReference type="EMBL" id="GET07722.1"/>
    </source>
</evidence>
<name>A0A6F9XR56_9LACO</name>
<protein>
    <submittedName>
        <fullName evidence="1">Uncharacterized protein</fullName>
    </submittedName>
</protein>
<dbReference type="AlphaFoldDB" id="A0A6F9XR56"/>
<organism evidence="1">
    <name type="scientific">Ligilactobacillus agilis</name>
    <dbReference type="NCBI Taxonomy" id="1601"/>
    <lineage>
        <taxon>Bacteria</taxon>
        <taxon>Bacillati</taxon>
        <taxon>Bacillota</taxon>
        <taxon>Bacilli</taxon>
        <taxon>Lactobacillales</taxon>
        <taxon>Lactobacillaceae</taxon>
        <taxon>Ligilactobacillus</taxon>
    </lineage>
</organism>
<gene>
    <name evidence="1" type="ORF">SY111_03460</name>
</gene>
<accession>A0A6F9XR56</accession>
<dbReference type="Proteomes" id="UP000494178">
    <property type="component" value="Unassembled WGS sequence"/>
</dbReference>